<organism evidence="6">
    <name type="scientific">Selaginella moellendorffii</name>
    <name type="common">Spikemoss</name>
    <dbReference type="NCBI Taxonomy" id="88036"/>
    <lineage>
        <taxon>Eukaryota</taxon>
        <taxon>Viridiplantae</taxon>
        <taxon>Streptophyta</taxon>
        <taxon>Embryophyta</taxon>
        <taxon>Tracheophyta</taxon>
        <taxon>Lycopodiopsida</taxon>
        <taxon>Selaginellales</taxon>
        <taxon>Selaginellaceae</taxon>
        <taxon>Selaginella</taxon>
    </lineage>
</organism>
<dbReference type="STRING" id="88036.D8QSK5"/>
<dbReference type="AlphaFoldDB" id="D8QSK5"/>
<dbReference type="Gene3D" id="3.50.50.60">
    <property type="entry name" value="FAD/NAD(P)-binding domain"/>
    <property type="match status" value="1"/>
</dbReference>
<dbReference type="OMA" id="SASECNH"/>
<dbReference type="Gramene" id="EFJ37452">
    <property type="protein sequence ID" value="EFJ37452"/>
    <property type="gene ID" value="SELMODRAFT_140766"/>
</dbReference>
<dbReference type="Gene3D" id="3.30.9.10">
    <property type="entry name" value="D-Amino Acid Oxidase, subunit A, domain 2"/>
    <property type="match status" value="1"/>
</dbReference>
<evidence type="ECO:0000259" key="4">
    <source>
        <dbReference type="Pfam" id="PF01266"/>
    </source>
</evidence>
<dbReference type="OrthoDB" id="185373at2759"/>
<evidence type="ECO:0000313" key="6">
    <source>
        <dbReference type="Proteomes" id="UP000001514"/>
    </source>
</evidence>
<dbReference type="GO" id="GO:0005737">
    <property type="term" value="C:cytoplasm"/>
    <property type="evidence" value="ECO:0000318"/>
    <property type="project" value="GO_Central"/>
</dbReference>
<keyword evidence="6" id="KW-1185">Reference proteome</keyword>
<protein>
    <recommendedName>
        <fullName evidence="2">FAD-dependent oxidoreductase domain-containing protein 1</fullName>
    </recommendedName>
</protein>
<dbReference type="FunCoup" id="D8QSK5">
    <property type="interactions" value="861"/>
</dbReference>
<dbReference type="InterPro" id="IPR036188">
    <property type="entry name" value="FAD/NAD-bd_sf"/>
</dbReference>
<evidence type="ECO:0000256" key="3">
    <source>
        <dbReference type="ARBA" id="ARBA00046185"/>
    </source>
</evidence>
<comment type="function">
    <text evidence="3">Required for the assembly of the mitochondrial membrane respiratory chain NADH dehydrogenase (Complex I). Involved in mid-late stages of complex I assembly.</text>
</comment>
<dbReference type="InterPro" id="IPR006076">
    <property type="entry name" value="FAD-dep_OxRdtase"/>
</dbReference>
<evidence type="ECO:0000256" key="2">
    <source>
        <dbReference type="ARBA" id="ARBA00039785"/>
    </source>
</evidence>
<dbReference type="EMBL" id="GL377566">
    <property type="protein sequence ID" value="EFJ37452.1"/>
    <property type="molecule type" value="Genomic_DNA"/>
</dbReference>
<reference evidence="5 6" key="1">
    <citation type="journal article" date="2011" name="Science">
        <title>The Selaginella genome identifies genetic changes associated with the evolution of vascular plants.</title>
        <authorList>
            <person name="Banks J.A."/>
            <person name="Nishiyama T."/>
            <person name="Hasebe M."/>
            <person name="Bowman J.L."/>
            <person name="Gribskov M."/>
            <person name="dePamphilis C."/>
            <person name="Albert V.A."/>
            <person name="Aono N."/>
            <person name="Aoyama T."/>
            <person name="Ambrose B.A."/>
            <person name="Ashton N.W."/>
            <person name="Axtell M.J."/>
            <person name="Barker E."/>
            <person name="Barker M.S."/>
            <person name="Bennetzen J.L."/>
            <person name="Bonawitz N.D."/>
            <person name="Chapple C."/>
            <person name="Cheng C."/>
            <person name="Correa L.G."/>
            <person name="Dacre M."/>
            <person name="DeBarry J."/>
            <person name="Dreyer I."/>
            <person name="Elias M."/>
            <person name="Engstrom E.M."/>
            <person name="Estelle M."/>
            <person name="Feng L."/>
            <person name="Finet C."/>
            <person name="Floyd S.K."/>
            <person name="Frommer W.B."/>
            <person name="Fujita T."/>
            <person name="Gramzow L."/>
            <person name="Gutensohn M."/>
            <person name="Harholt J."/>
            <person name="Hattori M."/>
            <person name="Heyl A."/>
            <person name="Hirai T."/>
            <person name="Hiwatashi Y."/>
            <person name="Ishikawa M."/>
            <person name="Iwata M."/>
            <person name="Karol K.G."/>
            <person name="Koehler B."/>
            <person name="Kolukisaoglu U."/>
            <person name="Kubo M."/>
            <person name="Kurata T."/>
            <person name="Lalonde S."/>
            <person name="Li K."/>
            <person name="Li Y."/>
            <person name="Litt A."/>
            <person name="Lyons E."/>
            <person name="Manning G."/>
            <person name="Maruyama T."/>
            <person name="Michael T.P."/>
            <person name="Mikami K."/>
            <person name="Miyazaki S."/>
            <person name="Morinaga S."/>
            <person name="Murata T."/>
            <person name="Mueller-Roeber B."/>
            <person name="Nelson D.R."/>
            <person name="Obara M."/>
            <person name="Oguri Y."/>
            <person name="Olmstead R.G."/>
            <person name="Onodera N."/>
            <person name="Petersen B.L."/>
            <person name="Pils B."/>
            <person name="Prigge M."/>
            <person name="Rensing S.A."/>
            <person name="Riano-Pachon D.M."/>
            <person name="Roberts A.W."/>
            <person name="Sato Y."/>
            <person name="Scheller H.V."/>
            <person name="Schulz B."/>
            <person name="Schulz C."/>
            <person name="Shakirov E.V."/>
            <person name="Shibagaki N."/>
            <person name="Shinohara N."/>
            <person name="Shippen D.E."/>
            <person name="Soerensen I."/>
            <person name="Sotooka R."/>
            <person name="Sugimoto N."/>
            <person name="Sugita M."/>
            <person name="Sumikawa N."/>
            <person name="Tanurdzic M."/>
            <person name="Theissen G."/>
            <person name="Ulvskov P."/>
            <person name="Wakazuki S."/>
            <person name="Weng J.K."/>
            <person name="Willats W.W."/>
            <person name="Wipf D."/>
            <person name="Wolf P.G."/>
            <person name="Yang L."/>
            <person name="Zimmer A.D."/>
            <person name="Zhu Q."/>
            <person name="Mitros T."/>
            <person name="Hellsten U."/>
            <person name="Loque D."/>
            <person name="Otillar R."/>
            <person name="Salamov A."/>
            <person name="Schmutz J."/>
            <person name="Shapiro H."/>
            <person name="Lindquist E."/>
            <person name="Lucas S."/>
            <person name="Rokhsar D."/>
            <person name="Grigoriev I.V."/>
        </authorList>
    </citation>
    <scope>NUCLEOTIDE SEQUENCE [LARGE SCALE GENOMIC DNA]</scope>
</reference>
<sequence>MGSSDVVIAGAGIIGLSIANRFLRQTNLSVTVVEAAHKICAGATGAGQGYIWSGHLNPDSKTWDFSRRSIQLWHEFVAEIRASGVDPLEKIGWRDTGSLLFTTGGEESLALHNRLHKVAAAGVQGEFWNSHTAQTAEPALVLGPEGAAAFFPADCQIDARATVEFIQQENRALGPGGRYKEVFGSPVTGFLWSPADKYMQGLQTLNGDFHSKRAVIVSAGAWSSDLLEILSKRFDLDLTPSIRPRKGHLLVVDKTAGLHLNYGTMEFAYTSTKNSKETLDEFGVATTATVDPAGNFLLGSSREFKGFDMTPDEAVIQQILHRAAKFFPALASVPLSSIHPRTGLRPYTPGGVPLIGPIVELPGLFLASGHEGTGLSLALGTAEMIVDTIMERSSSTIFQWSV</sequence>
<dbReference type="SUPFAM" id="SSF54373">
    <property type="entry name" value="FAD-linked reductases, C-terminal domain"/>
    <property type="match status" value="1"/>
</dbReference>
<dbReference type="SUPFAM" id="SSF51905">
    <property type="entry name" value="FAD/NAD(P)-binding domain"/>
    <property type="match status" value="1"/>
</dbReference>
<dbReference type="PANTHER" id="PTHR13847">
    <property type="entry name" value="SARCOSINE DEHYDROGENASE-RELATED"/>
    <property type="match status" value="1"/>
</dbReference>
<accession>D8QSK5</accession>
<dbReference type="Proteomes" id="UP000001514">
    <property type="component" value="Unassembled WGS sequence"/>
</dbReference>
<dbReference type="InParanoid" id="D8QSK5"/>
<dbReference type="Pfam" id="PF01266">
    <property type="entry name" value="DAO"/>
    <property type="match status" value="1"/>
</dbReference>
<evidence type="ECO:0000256" key="1">
    <source>
        <dbReference type="ARBA" id="ARBA00023002"/>
    </source>
</evidence>
<dbReference type="KEGG" id="smo:SELMODRAFT_140766"/>
<name>D8QSK5_SELML</name>
<dbReference type="PANTHER" id="PTHR13847:SF287">
    <property type="entry name" value="FAD-DEPENDENT OXIDOREDUCTASE DOMAIN-CONTAINING PROTEIN 1"/>
    <property type="match status" value="1"/>
</dbReference>
<dbReference type="eggNOG" id="ENOG502QQ49">
    <property type="taxonomic scope" value="Eukaryota"/>
</dbReference>
<dbReference type="GO" id="GO:0016491">
    <property type="term" value="F:oxidoreductase activity"/>
    <property type="evidence" value="ECO:0007669"/>
    <property type="project" value="UniProtKB-KW"/>
</dbReference>
<keyword evidence="1" id="KW-0560">Oxidoreductase</keyword>
<proteinExistence type="predicted"/>
<dbReference type="HOGENOM" id="CLU_007884_4_3_1"/>
<evidence type="ECO:0000313" key="5">
    <source>
        <dbReference type="EMBL" id="EFJ37452.1"/>
    </source>
</evidence>
<gene>
    <name evidence="5" type="ORF">SELMODRAFT_140766</name>
</gene>
<feature type="domain" description="FAD dependent oxidoreductase" evidence="4">
    <location>
        <begin position="5"/>
        <end position="387"/>
    </location>
</feature>